<gene>
    <name evidence="3" type="ORF">TGAMA5MH_07597</name>
</gene>
<dbReference type="AlphaFoldDB" id="A0A2K0T520"/>
<dbReference type="InterPro" id="IPR055499">
    <property type="entry name" value="DUF7071"/>
</dbReference>
<dbReference type="PANTHER" id="PTHR19134">
    <property type="entry name" value="RECEPTOR-TYPE TYROSINE-PROTEIN PHOSPHATASE"/>
    <property type="match status" value="1"/>
</dbReference>
<protein>
    <recommendedName>
        <fullName evidence="2">Tyrosine-protein phosphatase domain-containing protein</fullName>
    </recommendedName>
</protein>
<comment type="caution">
    <text evidence="3">The sequence shown here is derived from an EMBL/GenBank/DDBJ whole genome shotgun (WGS) entry which is preliminary data.</text>
</comment>
<dbReference type="GO" id="GO:0004725">
    <property type="term" value="F:protein tyrosine phosphatase activity"/>
    <property type="evidence" value="ECO:0007669"/>
    <property type="project" value="InterPro"/>
</dbReference>
<dbReference type="PRINTS" id="PR00700">
    <property type="entry name" value="PRTYPHPHTASE"/>
</dbReference>
<dbReference type="InterPro" id="IPR000242">
    <property type="entry name" value="PTP_cat"/>
</dbReference>
<name>A0A2K0T520_9HYPO</name>
<evidence type="ECO:0000259" key="2">
    <source>
        <dbReference type="PROSITE" id="PS50055"/>
    </source>
</evidence>
<dbReference type="Proteomes" id="UP000236546">
    <property type="component" value="Unassembled WGS sequence"/>
</dbReference>
<accession>A0A2K0T520</accession>
<dbReference type="PANTHER" id="PTHR19134:SF449">
    <property type="entry name" value="TYROSINE-PROTEIN PHOSPHATASE 1"/>
    <property type="match status" value="1"/>
</dbReference>
<dbReference type="InterPro" id="IPR050348">
    <property type="entry name" value="Protein-Tyr_Phosphatase"/>
</dbReference>
<sequence>MPQRKWEAVKSILEKNFRARDDLSYLADLLERGETGNGDGKEAEINTYSGSLRVCKNCIPIINDSQLHVLPAFLSLSEQDLKRQFQMPSHARRARQAKDIRDDNLGEARWAVYTQPDNHPKMDRYDDVQPFVQNRVKLQVPENTSDYVNASPITLTSPSDPSQPPLRYIAMQGPTRASIDHVWRMVAEQTSSPAVIVQITTMYELATYMSPHYDLLQEGDDLISDMVEILRQQRHNMVNRERHYLLLYEVMKKLWYYKYGVVAEEDSGESAA</sequence>
<comment type="similarity">
    <text evidence="1">Belongs to the protein-tyrosine phosphatase family. Non-receptor class subfamily.</text>
</comment>
<dbReference type="SUPFAM" id="SSF52799">
    <property type="entry name" value="(Phosphotyrosine protein) phosphatases II"/>
    <property type="match status" value="1"/>
</dbReference>
<dbReference type="SMART" id="SM00194">
    <property type="entry name" value="PTPc"/>
    <property type="match status" value="1"/>
</dbReference>
<evidence type="ECO:0000313" key="4">
    <source>
        <dbReference type="Proteomes" id="UP000236546"/>
    </source>
</evidence>
<dbReference type="Pfam" id="PF23257">
    <property type="entry name" value="DUF7071"/>
    <property type="match status" value="1"/>
</dbReference>
<evidence type="ECO:0000256" key="1">
    <source>
        <dbReference type="ARBA" id="ARBA00009649"/>
    </source>
</evidence>
<feature type="domain" description="Tyrosine-protein phosphatase" evidence="2">
    <location>
        <begin position="123"/>
        <end position="213"/>
    </location>
</feature>
<dbReference type="EMBL" id="MTYH01000068">
    <property type="protein sequence ID" value="PNP40600.1"/>
    <property type="molecule type" value="Genomic_DNA"/>
</dbReference>
<proteinExistence type="inferred from homology"/>
<dbReference type="Gene3D" id="3.90.190.10">
    <property type="entry name" value="Protein tyrosine phosphatase superfamily"/>
    <property type="match status" value="1"/>
</dbReference>
<evidence type="ECO:0000313" key="3">
    <source>
        <dbReference type="EMBL" id="PNP40600.1"/>
    </source>
</evidence>
<dbReference type="Pfam" id="PF00102">
    <property type="entry name" value="Y_phosphatase"/>
    <property type="match status" value="1"/>
</dbReference>
<reference evidence="3 4" key="1">
    <citation type="submission" date="2017-02" db="EMBL/GenBank/DDBJ databases">
        <title>Genomes of Trichoderma spp. with biocontrol activity.</title>
        <authorList>
            <person name="Gardiner D."/>
            <person name="Kazan K."/>
            <person name="Vos C."/>
            <person name="Harvey P."/>
        </authorList>
    </citation>
    <scope>NUCLEOTIDE SEQUENCE [LARGE SCALE GENOMIC DNA]</scope>
    <source>
        <strain evidence="3 4">A5MH</strain>
    </source>
</reference>
<dbReference type="PROSITE" id="PS50055">
    <property type="entry name" value="TYR_PHOSPHATASE_PTP"/>
    <property type="match status" value="1"/>
</dbReference>
<organism evidence="3 4">
    <name type="scientific">Trichoderma gamsii</name>
    <dbReference type="NCBI Taxonomy" id="398673"/>
    <lineage>
        <taxon>Eukaryota</taxon>
        <taxon>Fungi</taxon>
        <taxon>Dikarya</taxon>
        <taxon>Ascomycota</taxon>
        <taxon>Pezizomycotina</taxon>
        <taxon>Sordariomycetes</taxon>
        <taxon>Hypocreomycetidae</taxon>
        <taxon>Hypocreales</taxon>
        <taxon>Hypocreaceae</taxon>
        <taxon>Trichoderma</taxon>
    </lineage>
</organism>
<dbReference type="InterPro" id="IPR029021">
    <property type="entry name" value="Prot-tyrosine_phosphatase-like"/>
</dbReference>
<dbReference type="OrthoDB" id="10253954at2759"/>